<feature type="compositionally biased region" description="Acidic residues" evidence="6">
    <location>
        <begin position="956"/>
        <end position="966"/>
    </location>
</feature>
<protein>
    <recommendedName>
        <fullName evidence="5">Guanine nucleotide-binding protein-like 1</fullName>
    </recommendedName>
</protein>
<dbReference type="InterPro" id="IPR001087">
    <property type="entry name" value="GDSL"/>
</dbReference>
<keyword evidence="2" id="KW-0547">Nucleotide-binding</keyword>
<evidence type="ECO:0000313" key="9">
    <source>
        <dbReference type="EMBL" id="KAF8667695.1"/>
    </source>
</evidence>
<gene>
    <name evidence="9" type="ORF">RHS04_09273</name>
</gene>
<evidence type="ECO:0000259" key="8">
    <source>
        <dbReference type="PROSITE" id="PS51164"/>
    </source>
</evidence>
<keyword evidence="3" id="KW-0342">GTP-binding</keyword>
<comment type="caution">
    <text evidence="9">The sequence shown here is derived from an EMBL/GenBank/DDBJ whole genome shotgun (WGS) entry which is preliminary data.</text>
</comment>
<evidence type="ECO:0000256" key="5">
    <source>
        <dbReference type="ARBA" id="ARBA00039902"/>
    </source>
</evidence>
<dbReference type="GO" id="GO:0003924">
    <property type="term" value="F:GTPase activity"/>
    <property type="evidence" value="ECO:0007669"/>
    <property type="project" value="InterPro"/>
</dbReference>
<feature type="domain" description="CBM1" evidence="8">
    <location>
        <begin position="314"/>
        <end position="350"/>
    </location>
</feature>
<proteinExistence type="predicted"/>
<dbReference type="InterPro" id="IPR036514">
    <property type="entry name" value="SGNH_hydro_sf"/>
</dbReference>
<dbReference type="Pfam" id="PF00734">
    <property type="entry name" value="CBM_1"/>
    <property type="match status" value="1"/>
</dbReference>
<accession>A0A8H7GYB3</accession>
<dbReference type="PRINTS" id="PR00326">
    <property type="entry name" value="GTP1OBG"/>
</dbReference>
<dbReference type="InterPro" id="IPR035971">
    <property type="entry name" value="CBD_sf"/>
</dbReference>
<evidence type="ECO:0000256" key="3">
    <source>
        <dbReference type="ARBA" id="ARBA00023134"/>
    </source>
</evidence>
<dbReference type="PANTHER" id="PTHR45709:SF3">
    <property type="entry name" value="GUANINE NUCLEOTIDE-BINDING PROTEIN-LIKE 1"/>
    <property type="match status" value="1"/>
</dbReference>
<dbReference type="GO" id="GO:0005576">
    <property type="term" value="C:extracellular region"/>
    <property type="evidence" value="ECO:0007669"/>
    <property type="project" value="InterPro"/>
</dbReference>
<dbReference type="SUPFAM" id="SSF52540">
    <property type="entry name" value="P-loop containing nucleoside triphosphate hydrolases"/>
    <property type="match status" value="1"/>
</dbReference>
<dbReference type="InterPro" id="IPR043358">
    <property type="entry name" value="GNL1-like"/>
</dbReference>
<feature type="signal peptide" evidence="7">
    <location>
        <begin position="1"/>
        <end position="18"/>
    </location>
</feature>
<dbReference type="Pfam" id="PF00657">
    <property type="entry name" value="Lipase_GDSL"/>
    <property type="match status" value="1"/>
</dbReference>
<keyword evidence="9" id="KW-0378">Hydrolase</keyword>
<feature type="chain" id="PRO_5034016694" description="Guanine nucleotide-binding protein-like 1" evidence="7">
    <location>
        <begin position="19"/>
        <end position="1025"/>
    </location>
</feature>
<dbReference type="Gene3D" id="3.40.50.300">
    <property type="entry name" value="P-loop containing nucleotide triphosphate hydrolases"/>
    <property type="match status" value="1"/>
</dbReference>
<comment type="function">
    <text evidence="4">Possible regulatory or functional link with the histocompatibility cluster.</text>
</comment>
<evidence type="ECO:0000256" key="4">
    <source>
        <dbReference type="ARBA" id="ARBA00037770"/>
    </source>
</evidence>
<feature type="region of interest" description="Disordered" evidence="6">
    <location>
        <begin position="956"/>
        <end position="1025"/>
    </location>
</feature>
<evidence type="ECO:0000256" key="6">
    <source>
        <dbReference type="SAM" id="MobiDB-lite"/>
    </source>
</evidence>
<name>A0A8H7GYB3_9AGAM</name>
<dbReference type="SMART" id="SM00236">
    <property type="entry name" value="fCBD"/>
    <property type="match status" value="1"/>
</dbReference>
<evidence type="ECO:0000256" key="1">
    <source>
        <dbReference type="ARBA" id="ARBA00022729"/>
    </source>
</evidence>
<dbReference type="PROSITE" id="PS51164">
    <property type="entry name" value="CBM1_2"/>
    <property type="match status" value="1"/>
</dbReference>
<sequence length="1025" mass="112634">MRISGAFVAGGLFQVAAAATGPNWPGFKGLRYFFAFGDSYTAVGFNSWAGVPTDTNPLGVSYPGSTTAGGANWVGYLTTQYNQSKFWSFDYAVSGNEVSGVSNQINEDFLSSQGAGNKPSYAPWTATNTLFSTFIGINDLKSAGEHQLPPRLIGFLPFKKPSIIQGLAISCLLMFHLPTAARLVSNNNATLASLVTSWNTQLKTSAEAFQAKHSDVSVFYYDSWSLYTKLLDDPTQYGFTDVTSTGGSFWIDTIHPRTKVHQYMAEDLAKFLATQTGSATNPVTTATTRTTTITTSQISTTTRTTSAPASTATGTVPKWGQCGGAGYTGPTTCVAGTTCTVSNQYYSQNDGVCAFSRYMSFDVSLFKLDLRFEMPRRKPFSAKQRKAQLQEKRAIKRGDLPGPIVDTNIKRTKKKAGGRRPATDSDAAVATANRARMLISSFLKPSPQFLEASKKAASTEILVRPIPESSAILSPGICEVSDQGLTCPRRPKWRYEMTKKEVEKNEEGLFAKWIAQTDEAINTWRQANLVPVQGTTESILPAPTYYERNIEVWRQLWRVCELSSILMILLDARCPPLHYPPSLDAYIKALRPARQVILVLTKIDIVGEECANTWSAWLKNRYGGNGVQVVGVQSYEQVSYGEGQGTRIKYQPHMPTPLRDSLREALKAAHAALLDPPSKVKEDPGRLAKWRPAVRAEVNWEAIGQESDAKPVAVSKVPDEEKLEALDEVDAVPSNDEDDDRFSKEYSEDSFLTVGLIGQPNVGKSSLLNALFGEHKVKASRTPGKTKHFQTLFLTPEIRLVDCPGLVLPALVPMELQVLSNVLPIAQIPALPACIRYVGGIMPIEDIFGVNRSMLEIEEVVEDKRTWREGMRPAAKEDPSQEAHKWTALQVMNAYATKRGWMTAKAGRPDSMRAGNAMMRSIVEGRLPWAFWPPGSKPPENGQGVWLKGELAHQDEDDVVSSDDEKDDRVSEQDPPSYSDSLVGTDDEEGEDEYEDEEEVATKTTIGRFAALGVTSENEEDEGSE</sequence>
<dbReference type="GO" id="GO:0016788">
    <property type="term" value="F:hydrolase activity, acting on ester bonds"/>
    <property type="evidence" value="ECO:0007669"/>
    <property type="project" value="InterPro"/>
</dbReference>
<evidence type="ECO:0000256" key="7">
    <source>
        <dbReference type="SAM" id="SignalP"/>
    </source>
</evidence>
<feature type="compositionally biased region" description="Acidic residues" evidence="6">
    <location>
        <begin position="985"/>
        <end position="999"/>
    </location>
</feature>
<evidence type="ECO:0000313" key="10">
    <source>
        <dbReference type="Proteomes" id="UP000650582"/>
    </source>
</evidence>
<reference evidence="9" key="1">
    <citation type="submission" date="2020-09" db="EMBL/GenBank/DDBJ databases">
        <title>Comparative genome analyses of four rice-infecting Rhizoctonia solani isolates reveal extensive enrichment of homogalacturonan modification genes.</title>
        <authorList>
            <person name="Lee D.-Y."/>
            <person name="Jeon J."/>
            <person name="Kim K.-T."/>
            <person name="Cheong K."/>
            <person name="Song H."/>
            <person name="Choi G."/>
            <person name="Ko J."/>
            <person name="Opiyo S.O."/>
            <person name="Zuo S."/>
            <person name="Madhav S."/>
            <person name="Lee Y.-H."/>
            <person name="Wang G.-L."/>
        </authorList>
    </citation>
    <scope>NUCLEOTIDE SEQUENCE</scope>
    <source>
        <strain evidence="9">AG1-IA YN-7</strain>
    </source>
</reference>
<dbReference type="AlphaFoldDB" id="A0A8H7GYB3"/>
<dbReference type="InterPro" id="IPR006073">
    <property type="entry name" value="GTP-bd"/>
</dbReference>
<dbReference type="Gene3D" id="3.40.50.1110">
    <property type="entry name" value="SGNH hydrolase"/>
    <property type="match status" value="1"/>
</dbReference>
<dbReference type="PANTHER" id="PTHR45709">
    <property type="entry name" value="LARGE SUBUNIT GTPASE 1 HOMOLOG-RELATED"/>
    <property type="match status" value="1"/>
</dbReference>
<dbReference type="SUPFAM" id="SSF57180">
    <property type="entry name" value="Cellulose-binding domain"/>
    <property type="match status" value="1"/>
</dbReference>
<dbReference type="GO" id="GO:0030248">
    <property type="term" value="F:cellulose binding"/>
    <property type="evidence" value="ECO:0007669"/>
    <property type="project" value="InterPro"/>
</dbReference>
<dbReference type="GO" id="GO:0005975">
    <property type="term" value="P:carbohydrate metabolic process"/>
    <property type="evidence" value="ECO:0007669"/>
    <property type="project" value="InterPro"/>
</dbReference>
<evidence type="ECO:0000256" key="2">
    <source>
        <dbReference type="ARBA" id="ARBA00022741"/>
    </source>
</evidence>
<keyword evidence="1 7" id="KW-0732">Signal</keyword>
<organism evidence="9 10">
    <name type="scientific">Rhizoctonia solani</name>
    <dbReference type="NCBI Taxonomy" id="456999"/>
    <lineage>
        <taxon>Eukaryota</taxon>
        <taxon>Fungi</taxon>
        <taxon>Dikarya</taxon>
        <taxon>Basidiomycota</taxon>
        <taxon>Agaricomycotina</taxon>
        <taxon>Agaricomycetes</taxon>
        <taxon>Cantharellales</taxon>
        <taxon>Ceratobasidiaceae</taxon>
        <taxon>Rhizoctonia</taxon>
    </lineage>
</organism>
<dbReference type="EMBL" id="JACYCC010000364">
    <property type="protein sequence ID" value="KAF8667695.1"/>
    <property type="molecule type" value="Genomic_DNA"/>
</dbReference>
<dbReference type="Proteomes" id="UP000650582">
    <property type="component" value="Unassembled WGS sequence"/>
</dbReference>
<dbReference type="Pfam" id="PF01926">
    <property type="entry name" value="MMR_HSR1"/>
    <property type="match status" value="1"/>
</dbReference>
<dbReference type="SUPFAM" id="SSF52266">
    <property type="entry name" value="SGNH hydrolase"/>
    <property type="match status" value="1"/>
</dbReference>
<dbReference type="InterPro" id="IPR000254">
    <property type="entry name" value="CBD"/>
</dbReference>
<dbReference type="GO" id="GO:0005525">
    <property type="term" value="F:GTP binding"/>
    <property type="evidence" value="ECO:0007669"/>
    <property type="project" value="UniProtKB-KW"/>
</dbReference>
<dbReference type="InterPro" id="IPR027417">
    <property type="entry name" value="P-loop_NTPase"/>
</dbReference>